<name>A0ABP0U259_9BRYO</name>
<evidence type="ECO:0000313" key="1">
    <source>
        <dbReference type="EMBL" id="CAK9210969.1"/>
    </source>
</evidence>
<dbReference type="Proteomes" id="UP001497512">
    <property type="component" value="Chromosome 18"/>
</dbReference>
<accession>A0ABP0U259</accession>
<evidence type="ECO:0000313" key="2">
    <source>
        <dbReference type="Proteomes" id="UP001497512"/>
    </source>
</evidence>
<gene>
    <name evidence="1" type="ORF">CSSPTR1EN2_LOCUS10425</name>
</gene>
<proteinExistence type="predicted"/>
<sequence length="95" mass="10974">MASHQEWWAYGSDNQYNDREELSSEPIRMNVYFPGLANNRSLLDKVRKACRSMSLDYSVSGNVLSVSGYPISEQMDEDYVLMVFEGLDDRARLVR</sequence>
<keyword evidence="2" id="KW-1185">Reference proteome</keyword>
<organism evidence="1 2">
    <name type="scientific">Sphagnum troendelagicum</name>
    <dbReference type="NCBI Taxonomy" id="128251"/>
    <lineage>
        <taxon>Eukaryota</taxon>
        <taxon>Viridiplantae</taxon>
        <taxon>Streptophyta</taxon>
        <taxon>Embryophyta</taxon>
        <taxon>Bryophyta</taxon>
        <taxon>Sphagnophytina</taxon>
        <taxon>Sphagnopsida</taxon>
        <taxon>Sphagnales</taxon>
        <taxon>Sphagnaceae</taxon>
        <taxon>Sphagnum</taxon>
    </lineage>
</organism>
<reference evidence="1" key="1">
    <citation type="submission" date="2024-02" db="EMBL/GenBank/DDBJ databases">
        <authorList>
            <consortium name="ELIXIR-Norway"/>
            <consortium name="Elixir Norway"/>
        </authorList>
    </citation>
    <scope>NUCLEOTIDE SEQUENCE</scope>
</reference>
<protein>
    <submittedName>
        <fullName evidence="1">Uncharacterized protein</fullName>
    </submittedName>
</protein>
<dbReference type="EMBL" id="OZ019910">
    <property type="protein sequence ID" value="CAK9210969.1"/>
    <property type="molecule type" value="Genomic_DNA"/>
</dbReference>